<evidence type="ECO:0000313" key="3">
    <source>
        <dbReference type="EMBL" id="CAK9048798.1"/>
    </source>
</evidence>
<gene>
    <name evidence="3" type="ORF">CCMP2556_LOCUS25084</name>
</gene>
<dbReference type="InterPro" id="IPR016024">
    <property type="entry name" value="ARM-type_fold"/>
</dbReference>
<organism evidence="3 4">
    <name type="scientific">Durusdinium trenchii</name>
    <dbReference type="NCBI Taxonomy" id="1381693"/>
    <lineage>
        <taxon>Eukaryota</taxon>
        <taxon>Sar</taxon>
        <taxon>Alveolata</taxon>
        <taxon>Dinophyceae</taxon>
        <taxon>Suessiales</taxon>
        <taxon>Symbiodiniaceae</taxon>
        <taxon>Durusdinium</taxon>
    </lineage>
</organism>
<dbReference type="SUPFAM" id="SSF48371">
    <property type="entry name" value="ARM repeat"/>
    <property type="match status" value="1"/>
</dbReference>
<sequence>MHQHASPGLDRDNIAAVLRSGNKEEVLPVLHLLICAGKATIESLQVLEHVGRLLRHQDAEVASTAAELLAAAGAEGHEEGLIQMLQRVEDVCVRAALSALGKVGPNISPSHKDLVVRHVALCLSGSHRVRSRALRTLGELKAMRQALGIHRFGAKQDPESERAKGGMATRMKIEAQRPEGALQATTDTPRLSKDLKEAQEVIDSLKEAFAASEQRADQQAQLFVQREQHWQNELAQAESLAEVAAQEKDELCAELVEKAKDLKEAQGVIDSLKEALVASEKRADQQAQQFEQREQHWQNEFAHAAAKAESLTEAAAQEKGSRQEKLVKVKRNISSRPEKLVKM</sequence>
<dbReference type="Gene3D" id="1.25.10.10">
    <property type="entry name" value="Leucine-rich Repeat Variant"/>
    <property type="match status" value="1"/>
</dbReference>
<feature type="region of interest" description="Disordered" evidence="2">
    <location>
        <begin position="301"/>
        <end position="326"/>
    </location>
</feature>
<protein>
    <submittedName>
        <fullName evidence="3">Uncharacterized protein</fullName>
    </submittedName>
</protein>
<reference evidence="3 4" key="1">
    <citation type="submission" date="2024-02" db="EMBL/GenBank/DDBJ databases">
        <authorList>
            <person name="Chen Y."/>
            <person name="Shah S."/>
            <person name="Dougan E. K."/>
            <person name="Thang M."/>
            <person name="Chan C."/>
        </authorList>
    </citation>
    <scope>NUCLEOTIDE SEQUENCE [LARGE SCALE GENOMIC DNA]</scope>
</reference>
<dbReference type="InterPro" id="IPR011989">
    <property type="entry name" value="ARM-like"/>
</dbReference>
<proteinExistence type="predicted"/>
<name>A0ABP0MCI3_9DINO</name>
<accession>A0ABP0MCI3</accession>
<comment type="caution">
    <text evidence="3">The sequence shown here is derived from an EMBL/GenBank/DDBJ whole genome shotgun (WGS) entry which is preliminary data.</text>
</comment>
<evidence type="ECO:0000313" key="4">
    <source>
        <dbReference type="Proteomes" id="UP001642484"/>
    </source>
</evidence>
<keyword evidence="1" id="KW-0175">Coiled coil</keyword>
<feature type="coiled-coil region" evidence="1">
    <location>
        <begin position="195"/>
        <end position="300"/>
    </location>
</feature>
<evidence type="ECO:0000256" key="2">
    <source>
        <dbReference type="SAM" id="MobiDB-lite"/>
    </source>
</evidence>
<evidence type="ECO:0000256" key="1">
    <source>
        <dbReference type="SAM" id="Coils"/>
    </source>
</evidence>
<feature type="compositionally biased region" description="Low complexity" evidence="2">
    <location>
        <begin position="302"/>
        <end position="315"/>
    </location>
</feature>
<dbReference type="Proteomes" id="UP001642484">
    <property type="component" value="Unassembled WGS sequence"/>
</dbReference>
<keyword evidence="4" id="KW-1185">Reference proteome</keyword>
<dbReference type="EMBL" id="CAXAMN010016669">
    <property type="protein sequence ID" value="CAK9048798.1"/>
    <property type="molecule type" value="Genomic_DNA"/>
</dbReference>